<feature type="transmembrane region" description="Helical" evidence="1">
    <location>
        <begin position="49"/>
        <end position="69"/>
    </location>
</feature>
<gene>
    <name evidence="3" type="ORF">DF3PA_180003</name>
</gene>
<dbReference type="Pfam" id="PF07885">
    <property type="entry name" value="Ion_trans_2"/>
    <property type="match status" value="1"/>
</dbReference>
<dbReference type="SUPFAM" id="SSF81324">
    <property type="entry name" value="Voltage-gated potassium channels"/>
    <property type="match status" value="1"/>
</dbReference>
<proteinExistence type="predicted"/>
<accession>A0A564WEJ4</accession>
<evidence type="ECO:0000313" key="3">
    <source>
        <dbReference type="EMBL" id="VUX45973.1"/>
    </source>
</evidence>
<dbReference type="AlphaFoldDB" id="A0A564WEJ4"/>
<evidence type="ECO:0000256" key="1">
    <source>
        <dbReference type="SAM" id="Phobius"/>
    </source>
</evidence>
<keyword evidence="1" id="KW-0812">Transmembrane</keyword>
<protein>
    <recommendedName>
        <fullName evidence="2">Potassium channel domain-containing protein</fullName>
    </recommendedName>
</protein>
<reference evidence="3" key="1">
    <citation type="submission" date="2018-11" db="EMBL/GenBank/DDBJ databases">
        <authorList>
            <person name="Onetto C."/>
        </authorList>
    </citation>
    <scope>NUCLEOTIDE SEQUENCE [LARGE SCALE GENOMIC DNA]</scope>
</reference>
<feature type="domain" description="Potassium channel" evidence="2">
    <location>
        <begin position="67"/>
        <end position="138"/>
    </location>
</feature>
<keyword evidence="1" id="KW-0472">Membrane</keyword>
<evidence type="ECO:0000259" key="2">
    <source>
        <dbReference type="Pfam" id="PF07885"/>
    </source>
</evidence>
<comment type="caution">
    <text evidence="3">The sequence shown here is derived from an EMBL/GenBank/DDBJ whole genome shotgun (WGS) entry which is preliminary data.</text>
</comment>
<sequence>MMEWQTILGHFAVQLALVALTVLIHAAAMILVLRHFVRSVPPEGVHVPFLRSVVFLFHIVCLILAAHLVEMVVWGLAFHLIGIFPSSFTAYYFAIETYTTLGYGDVLLPRDWRLTSGWLATTGLLMFGWSTAVFATIIDRLNESRIQRVVERLQA</sequence>
<dbReference type="InterPro" id="IPR013099">
    <property type="entry name" value="K_chnl_dom"/>
</dbReference>
<keyword evidence="1" id="KW-1133">Transmembrane helix</keyword>
<feature type="transmembrane region" description="Helical" evidence="1">
    <location>
        <begin position="76"/>
        <end position="95"/>
    </location>
</feature>
<evidence type="ECO:0000313" key="4">
    <source>
        <dbReference type="Proteomes" id="UP000326641"/>
    </source>
</evidence>
<name>A0A564WEJ4_9PROT</name>
<keyword evidence="4" id="KW-1185">Reference proteome</keyword>
<dbReference type="Gene3D" id="1.10.287.70">
    <property type="match status" value="1"/>
</dbReference>
<feature type="transmembrane region" description="Helical" evidence="1">
    <location>
        <begin position="12"/>
        <end position="37"/>
    </location>
</feature>
<feature type="transmembrane region" description="Helical" evidence="1">
    <location>
        <begin position="115"/>
        <end position="138"/>
    </location>
</feature>
<dbReference type="EMBL" id="UXAT02000010">
    <property type="protein sequence ID" value="VUX45973.1"/>
    <property type="molecule type" value="Genomic_DNA"/>
</dbReference>
<dbReference type="Proteomes" id="UP000326641">
    <property type="component" value="Unassembled WGS sequence"/>
</dbReference>
<organism evidence="3 4">
    <name type="scientific">Candidatus Defluviicoccus seviourii</name>
    <dbReference type="NCBI Taxonomy" id="2565273"/>
    <lineage>
        <taxon>Bacteria</taxon>
        <taxon>Pseudomonadati</taxon>
        <taxon>Pseudomonadota</taxon>
        <taxon>Alphaproteobacteria</taxon>
        <taxon>Rhodospirillales</taxon>
        <taxon>Rhodospirillaceae</taxon>
        <taxon>Defluviicoccus</taxon>
    </lineage>
</organism>